<keyword evidence="4" id="KW-0408">Iron</keyword>
<dbReference type="AlphaFoldDB" id="A0A4Y7RF40"/>
<comment type="caution">
    <text evidence="7">The sequence shown here is derived from an EMBL/GenBank/DDBJ whole genome shotgun (WGS) entry which is preliminary data.</text>
</comment>
<dbReference type="SFLD" id="SFLDG01095">
    <property type="entry name" value="Uncharacterised_Radical_SAM_Su"/>
    <property type="match status" value="1"/>
</dbReference>
<dbReference type="GO" id="GO:0046872">
    <property type="term" value="F:metal ion binding"/>
    <property type="evidence" value="ECO:0007669"/>
    <property type="project" value="UniProtKB-KW"/>
</dbReference>
<reference evidence="7 8" key="1">
    <citation type="journal article" date="2018" name="Environ. Microbiol.">
        <title>Novel energy conservation strategies and behaviour of Pelotomaculum schinkii driving syntrophic propionate catabolism.</title>
        <authorList>
            <person name="Hidalgo-Ahumada C.A.P."/>
            <person name="Nobu M.K."/>
            <person name="Narihiro T."/>
            <person name="Tamaki H."/>
            <person name="Liu W.T."/>
            <person name="Kamagata Y."/>
            <person name="Stams A.J.M."/>
            <person name="Imachi H."/>
            <person name="Sousa D.Z."/>
        </authorList>
    </citation>
    <scope>NUCLEOTIDE SEQUENCE [LARGE SCALE GENOMIC DNA]</scope>
    <source>
        <strain evidence="7 8">HH</strain>
    </source>
</reference>
<protein>
    <submittedName>
        <fullName evidence="7">Oxygen-independent coproporphyrinogen-III oxidase 1</fullName>
        <ecNumber evidence="7">1.3.98.3</ecNumber>
    </submittedName>
</protein>
<evidence type="ECO:0000256" key="2">
    <source>
        <dbReference type="ARBA" id="ARBA00022691"/>
    </source>
</evidence>
<dbReference type="CDD" id="cd01335">
    <property type="entry name" value="Radical_SAM"/>
    <property type="match status" value="1"/>
</dbReference>
<dbReference type="EMBL" id="QFGA01000001">
    <property type="protein sequence ID" value="TEB07403.1"/>
    <property type="molecule type" value="Genomic_DNA"/>
</dbReference>
<evidence type="ECO:0000259" key="6">
    <source>
        <dbReference type="PROSITE" id="PS51918"/>
    </source>
</evidence>
<dbReference type="GO" id="GO:0051536">
    <property type="term" value="F:iron-sulfur cluster binding"/>
    <property type="evidence" value="ECO:0007669"/>
    <property type="project" value="UniProtKB-KW"/>
</dbReference>
<dbReference type="PROSITE" id="PS51918">
    <property type="entry name" value="RADICAL_SAM"/>
    <property type="match status" value="1"/>
</dbReference>
<dbReference type="InterPro" id="IPR058240">
    <property type="entry name" value="rSAM_sf"/>
</dbReference>
<evidence type="ECO:0000313" key="7">
    <source>
        <dbReference type="EMBL" id="TEB07403.1"/>
    </source>
</evidence>
<dbReference type="Proteomes" id="UP000298324">
    <property type="component" value="Unassembled WGS sequence"/>
</dbReference>
<dbReference type="SFLD" id="SFLDS00029">
    <property type="entry name" value="Radical_SAM"/>
    <property type="match status" value="1"/>
</dbReference>
<dbReference type="InterPro" id="IPR007197">
    <property type="entry name" value="rSAM"/>
</dbReference>
<evidence type="ECO:0000256" key="3">
    <source>
        <dbReference type="ARBA" id="ARBA00022723"/>
    </source>
</evidence>
<keyword evidence="8" id="KW-1185">Reference proteome</keyword>
<organism evidence="7 8">
    <name type="scientific">Pelotomaculum schinkii</name>
    <dbReference type="NCBI Taxonomy" id="78350"/>
    <lineage>
        <taxon>Bacteria</taxon>
        <taxon>Bacillati</taxon>
        <taxon>Bacillota</taxon>
        <taxon>Clostridia</taxon>
        <taxon>Eubacteriales</taxon>
        <taxon>Desulfotomaculaceae</taxon>
        <taxon>Pelotomaculum</taxon>
    </lineage>
</organism>
<dbReference type="SMART" id="SM00729">
    <property type="entry name" value="Elp3"/>
    <property type="match status" value="1"/>
</dbReference>
<comment type="cofactor">
    <cofactor evidence="1">
        <name>[4Fe-4S] cluster</name>
        <dbReference type="ChEBI" id="CHEBI:49883"/>
    </cofactor>
</comment>
<dbReference type="Gene3D" id="3.20.20.70">
    <property type="entry name" value="Aldolase class I"/>
    <property type="match status" value="1"/>
</dbReference>
<dbReference type="Pfam" id="PF04055">
    <property type="entry name" value="Radical_SAM"/>
    <property type="match status" value="1"/>
</dbReference>
<keyword evidence="2" id="KW-0949">S-adenosyl-L-methionine</keyword>
<name>A0A4Y7RF40_9FIRM</name>
<dbReference type="SUPFAM" id="SSF102114">
    <property type="entry name" value="Radical SAM enzymes"/>
    <property type="match status" value="1"/>
</dbReference>
<keyword evidence="5" id="KW-0411">Iron-sulfur</keyword>
<dbReference type="InterPro" id="IPR051198">
    <property type="entry name" value="BchE-like"/>
</dbReference>
<dbReference type="GO" id="GO:0051989">
    <property type="term" value="F:coproporphyrinogen dehydrogenase activity"/>
    <property type="evidence" value="ECO:0007669"/>
    <property type="project" value="UniProtKB-EC"/>
</dbReference>
<evidence type="ECO:0000256" key="4">
    <source>
        <dbReference type="ARBA" id="ARBA00023004"/>
    </source>
</evidence>
<sequence>MMTLTFEQGPIRPPSEANSLLIRLTRNCPWNRCAFCNAYKGTTFSVRTVEDIKKDIDTIAEMCRLIGQVSRAGEMPSELYQANEYQVYHIADWLAHGGKTVFLQDGNSILMKTADLIEILEYLKKKLPSVERITSYARSSSLIRKSVDELAQLKEAGISRLHVGLESGCDEVLKFMDKGVTAEQHIDAGKRVKKAGISLSEYVLLGLGGRKWAQEHPFETARVLNAINPDYIRLRTLAIVENTPLYTKLQQGEWEEQPDEETVKEEKILIENLGGIKSRLLSDHSMNLLGEINGRLPEDKPAMLKVIDHFLALPQAEKENFILGKRWGLYNRLNDLQDPERHGRVENTLNKLKSQGLLEATIANLKYQMVRV</sequence>
<proteinExistence type="predicted"/>
<keyword evidence="7" id="KW-0560">Oxidoreductase</keyword>
<gene>
    <name evidence="7" type="primary">hemN_2</name>
    <name evidence="7" type="ORF">Psch_00954</name>
</gene>
<dbReference type="PANTHER" id="PTHR43409">
    <property type="entry name" value="ANAEROBIC MAGNESIUM-PROTOPORPHYRIN IX MONOMETHYL ESTER CYCLASE-RELATED"/>
    <property type="match status" value="1"/>
</dbReference>
<dbReference type="InterPro" id="IPR013785">
    <property type="entry name" value="Aldolase_TIM"/>
</dbReference>
<keyword evidence="3" id="KW-0479">Metal-binding</keyword>
<dbReference type="PANTHER" id="PTHR43409:SF4">
    <property type="entry name" value="RADICAL SAM SUPERFAMILY PROTEIN"/>
    <property type="match status" value="1"/>
</dbReference>
<feature type="domain" description="Radical SAM core" evidence="6">
    <location>
        <begin position="14"/>
        <end position="280"/>
    </location>
</feature>
<evidence type="ECO:0000256" key="1">
    <source>
        <dbReference type="ARBA" id="ARBA00001966"/>
    </source>
</evidence>
<dbReference type="InterPro" id="IPR006638">
    <property type="entry name" value="Elp3/MiaA/NifB-like_rSAM"/>
</dbReference>
<evidence type="ECO:0000313" key="8">
    <source>
        <dbReference type="Proteomes" id="UP000298324"/>
    </source>
</evidence>
<dbReference type="EC" id="1.3.98.3" evidence="7"/>
<dbReference type="RefSeq" id="WP_190239301.1">
    <property type="nucleotide sequence ID" value="NZ_QFGA01000001.1"/>
</dbReference>
<accession>A0A4Y7RF40</accession>
<evidence type="ECO:0000256" key="5">
    <source>
        <dbReference type="ARBA" id="ARBA00023014"/>
    </source>
</evidence>